<name>H1LG24_9LACO</name>
<protein>
    <submittedName>
        <fullName evidence="1">Uncharacterized protein</fullName>
    </submittedName>
</protein>
<dbReference type="InterPro" id="IPR035093">
    <property type="entry name" value="RelE/ParE_toxin_dom_sf"/>
</dbReference>
<evidence type="ECO:0000313" key="1">
    <source>
        <dbReference type="EMBL" id="EHO51230.1"/>
    </source>
</evidence>
<organism evidence="1 2">
    <name type="scientific">Lentilactobacillus kisonensis F0435</name>
    <dbReference type="NCBI Taxonomy" id="797516"/>
    <lineage>
        <taxon>Bacteria</taxon>
        <taxon>Bacillati</taxon>
        <taxon>Bacillota</taxon>
        <taxon>Bacilli</taxon>
        <taxon>Lactobacillales</taxon>
        <taxon>Lactobacillaceae</taxon>
        <taxon>Lentilactobacillus</taxon>
    </lineage>
</organism>
<dbReference type="Proteomes" id="UP000005025">
    <property type="component" value="Unassembled WGS sequence"/>
</dbReference>
<comment type="caution">
    <text evidence="1">The sequence shown here is derived from an EMBL/GenBank/DDBJ whole genome shotgun (WGS) entry which is preliminary data.</text>
</comment>
<dbReference type="AlphaFoldDB" id="H1LG24"/>
<gene>
    <name evidence="1" type="ORF">HMPREF9104_01550</name>
</gene>
<dbReference type="PATRIC" id="fig|797516.3.peg.1375"/>
<dbReference type="STRING" id="797516.HMPREF9104_01550"/>
<dbReference type="HOGENOM" id="CLU_2012251_0_0_9"/>
<dbReference type="EMBL" id="AGRJ01000151">
    <property type="protein sequence ID" value="EHO51230.1"/>
    <property type="molecule type" value="Genomic_DNA"/>
</dbReference>
<reference evidence="1 2" key="1">
    <citation type="submission" date="2011-09" db="EMBL/GenBank/DDBJ databases">
        <authorList>
            <person name="Weinstock G."/>
            <person name="Sodergren E."/>
            <person name="Clifton S."/>
            <person name="Fulton L."/>
            <person name="Fulton B."/>
            <person name="Courtney L."/>
            <person name="Fronick C."/>
            <person name="Harrison M."/>
            <person name="Strong C."/>
            <person name="Farmer C."/>
            <person name="Delahaunty K."/>
            <person name="Markovic C."/>
            <person name="Hall O."/>
            <person name="Minx P."/>
            <person name="Tomlinson C."/>
            <person name="Mitreva M."/>
            <person name="Hou S."/>
            <person name="Chen J."/>
            <person name="Wollam A."/>
            <person name="Pepin K.H."/>
            <person name="Johnson M."/>
            <person name="Bhonagiri V."/>
            <person name="Zhang X."/>
            <person name="Suruliraj S."/>
            <person name="Warren W."/>
            <person name="Chinwalla A."/>
            <person name="Mardis E.R."/>
            <person name="Wilson R.K."/>
        </authorList>
    </citation>
    <scope>NUCLEOTIDE SEQUENCE [LARGE SCALE GENOMIC DNA]</scope>
    <source>
        <strain evidence="1 2">F0435</strain>
    </source>
</reference>
<sequence length="109" mass="13010">MGAQWGRVFKRPLPKEIDPEEHTPWEYIKNCFIDDKQINDYFYPHKIETDKHSAKILRNVEHQTGLKNLQVWWLHFDGHNGNHLLEYVVTPSIIYLSRIGTHNDLMNNN</sequence>
<evidence type="ECO:0000313" key="2">
    <source>
        <dbReference type="Proteomes" id="UP000005025"/>
    </source>
</evidence>
<accession>H1LG24</accession>
<dbReference type="Gene3D" id="3.30.2310.20">
    <property type="entry name" value="RelE-like"/>
    <property type="match status" value="1"/>
</dbReference>
<proteinExistence type="predicted"/>